<name>A0ABT8ES52_9ACTN</name>
<proteinExistence type="predicted"/>
<evidence type="ECO:0008006" key="4">
    <source>
        <dbReference type="Google" id="ProtNLM"/>
    </source>
</evidence>
<keyword evidence="3" id="KW-1185">Reference proteome</keyword>
<feature type="compositionally biased region" description="Basic and acidic residues" evidence="1">
    <location>
        <begin position="87"/>
        <end position="96"/>
    </location>
</feature>
<reference evidence="2" key="1">
    <citation type="submission" date="2023-06" db="EMBL/GenBank/DDBJ databases">
        <title>Draft genome sequence of Nocardioides sp. SOB72.</title>
        <authorList>
            <person name="Zhang G."/>
        </authorList>
    </citation>
    <scope>NUCLEOTIDE SEQUENCE</scope>
    <source>
        <strain evidence="2">SOB72</strain>
    </source>
</reference>
<evidence type="ECO:0000313" key="3">
    <source>
        <dbReference type="Proteomes" id="UP001168537"/>
    </source>
</evidence>
<evidence type="ECO:0000256" key="1">
    <source>
        <dbReference type="SAM" id="MobiDB-lite"/>
    </source>
</evidence>
<organism evidence="2 3">
    <name type="scientific">Nocardioides abyssi</name>
    <dbReference type="NCBI Taxonomy" id="3058370"/>
    <lineage>
        <taxon>Bacteria</taxon>
        <taxon>Bacillati</taxon>
        <taxon>Actinomycetota</taxon>
        <taxon>Actinomycetes</taxon>
        <taxon>Propionibacteriales</taxon>
        <taxon>Nocardioidaceae</taxon>
        <taxon>Nocardioides</taxon>
    </lineage>
</organism>
<dbReference type="RefSeq" id="WP_300959865.1">
    <property type="nucleotide sequence ID" value="NZ_JAUHJR010000002.1"/>
</dbReference>
<accession>A0ABT8ES52</accession>
<dbReference type="EMBL" id="JAUHJR010000002">
    <property type="protein sequence ID" value="MDN4160981.1"/>
    <property type="molecule type" value="Genomic_DNA"/>
</dbReference>
<feature type="region of interest" description="Disordered" evidence="1">
    <location>
        <begin position="80"/>
        <end position="102"/>
    </location>
</feature>
<evidence type="ECO:0000313" key="2">
    <source>
        <dbReference type="EMBL" id="MDN4160981.1"/>
    </source>
</evidence>
<dbReference type="Proteomes" id="UP001168537">
    <property type="component" value="Unassembled WGS sequence"/>
</dbReference>
<comment type="caution">
    <text evidence="2">The sequence shown here is derived from an EMBL/GenBank/DDBJ whole genome shotgun (WGS) entry which is preliminary data.</text>
</comment>
<sequence length="102" mass="10704">MSTFGAEYSELSLGSTNWQALAELMTSTSRELDRQSVAALAPGVQSAAQAFLTAWSGYAAESSTLATGFADALDARVTDYSGTDQGADERFTDLDGRLGPAR</sequence>
<protein>
    <recommendedName>
        <fullName evidence="4">WXG100 family type VII secretion target</fullName>
    </recommendedName>
</protein>
<gene>
    <name evidence="2" type="ORF">QWY29_06400</name>
</gene>